<dbReference type="InterPro" id="IPR046886">
    <property type="entry name" value="RsmE_MTase_dom"/>
</dbReference>
<evidence type="ECO:0000256" key="8">
    <source>
        <dbReference type="ARBA" id="ARBA00025699"/>
    </source>
</evidence>
<dbReference type="AlphaFoldDB" id="A0A317JNV1"/>
<dbReference type="EC" id="2.1.1.193" evidence="10"/>
<evidence type="ECO:0000256" key="10">
    <source>
        <dbReference type="PIRNR" id="PIRNR015601"/>
    </source>
</evidence>
<protein>
    <recommendedName>
        <fullName evidence="10">Ribosomal RNA small subunit methyltransferase E</fullName>
        <ecNumber evidence="10">2.1.1.193</ecNumber>
    </recommendedName>
</protein>
<comment type="similarity">
    <text evidence="2 10">Belongs to the RNA methyltransferase RsmE family.</text>
</comment>
<gene>
    <name evidence="13" type="ORF">C5B42_03025</name>
</gene>
<reference evidence="13 14" key="1">
    <citation type="submission" date="2018-02" db="EMBL/GenBank/DDBJ databases">
        <title>Genomic Reconstructions from Amazon Rainforest and Pasture Soil Reveal Novel Insights into the Physiology of Candidate Phyla in Tropical Sites.</title>
        <authorList>
            <person name="Kroeger M.E."/>
            <person name="Delmont T."/>
            <person name="Eren A.M."/>
            <person name="Guo J."/>
            <person name="Meyer K.M."/>
            <person name="Khan K."/>
            <person name="Rodrigues J.L.M."/>
            <person name="Bohannan B.J.M."/>
            <person name="Tringe S."/>
            <person name="Borges C.D."/>
            <person name="Tiedje J."/>
            <person name="Tsai S.M."/>
            <person name="Nusslein K."/>
        </authorList>
    </citation>
    <scope>NUCLEOTIDE SEQUENCE [LARGE SCALE GENOMIC DNA]</scope>
    <source>
        <strain evidence="13">Amazon FNV 2010 28 9</strain>
    </source>
</reference>
<dbReference type="Gene3D" id="2.40.240.20">
    <property type="entry name" value="Hypothetical PUA domain-like, domain 1"/>
    <property type="match status" value="1"/>
</dbReference>
<dbReference type="InterPro" id="IPR029026">
    <property type="entry name" value="tRNA_m1G_MTases_N"/>
</dbReference>
<dbReference type="PANTHER" id="PTHR30027">
    <property type="entry name" value="RIBOSOMAL RNA SMALL SUBUNIT METHYLTRANSFERASE E"/>
    <property type="match status" value="1"/>
</dbReference>
<comment type="function">
    <text evidence="8 10">Specifically methylates the N3 position of the uracil ring of uridine 1498 (m3U1498) in 16S rRNA. Acts on the fully assembled 30S ribosomal subunit.</text>
</comment>
<keyword evidence="7 10" id="KW-0949">S-adenosyl-L-methionine</keyword>
<dbReference type="PIRSF" id="PIRSF015601">
    <property type="entry name" value="MTase_slr0722"/>
    <property type="match status" value="1"/>
</dbReference>
<evidence type="ECO:0000256" key="1">
    <source>
        <dbReference type="ARBA" id="ARBA00004496"/>
    </source>
</evidence>
<evidence type="ECO:0000256" key="3">
    <source>
        <dbReference type="ARBA" id="ARBA00022490"/>
    </source>
</evidence>
<keyword evidence="6 10" id="KW-0808">Transferase</keyword>
<dbReference type="SUPFAM" id="SSF75217">
    <property type="entry name" value="alpha/beta knot"/>
    <property type="match status" value="1"/>
</dbReference>
<comment type="catalytic activity">
    <reaction evidence="9 10">
        <text>uridine(1498) in 16S rRNA + S-adenosyl-L-methionine = N(3)-methyluridine(1498) in 16S rRNA + S-adenosyl-L-homocysteine + H(+)</text>
        <dbReference type="Rhea" id="RHEA:42920"/>
        <dbReference type="Rhea" id="RHEA-COMP:10283"/>
        <dbReference type="Rhea" id="RHEA-COMP:10284"/>
        <dbReference type="ChEBI" id="CHEBI:15378"/>
        <dbReference type="ChEBI" id="CHEBI:57856"/>
        <dbReference type="ChEBI" id="CHEBI:59789"/>
        <dbReference type="ChEBI" id="CHEBI:65315"/>
        <dbReference type="ChEBI" id="CHEBI:74502"/>
        <dbReference type="EC" id="2.1.1.193"/>
    </reaction>
</comment>
<evidence type="ECO:0000313" key="14">
    <source>
        <dbReference type="Proteomes" id="UP000246104"/>
    </source>
</evidence>
<dbReference type="InterPro" id="IPR029028">
    <property type="entry name" value="Alpha/beta_knot_MTases"/>
</dbReference>
<evidence type="ECO:0000256" key="2">
    <source>
        <dbReference type="ARBA" id="ARBA00005528"/>
    </source>
</evidence>
<dbReference type="InterPro" id="IPR015947">
    <property type="entry name" value="PUA-like_sf"/>
</dbReference>
<dbReference type="EMBL" id="PSRQ01000033">
    <property type="protein sequence ID" value="PWU23430.1"/>
    <property type="molecule type" value="Genomic_DNA"/>
</dbReference>
<feature type="domain" description="Ribosomal RNA small subunit methyltransferase E PUA-like" evidence="12">
    <location>
        <begin position="20"/>
        <end position="64"/>
    </location>
</feature>
<evidence type="ECO:0000256" key="7">
    <source>
        <dbReference type="ARBA" id="ARBA00022691"/>
    </source>
</evidence>
<evidence type="ECO:0000256" key="4">
    <source>
        <dbReference type="ARBA" id="ARBA00022552"/>
    </source>
</evidence>
<dbReference type="Gene3D" id="3.40.1280.10">
    <property type="match status" value="1"/>
</dbReference>
<dbReference type="InterPro" id="IPR046887">
    <property type="entry name" value="RsmE_PUA-like"/>
</dbReference>
<evidence type="ECO:0000256" key="9">
    <source>
        <dbReference type="ARBA" id="ARBA00047944"/>
    </source>
</evidence>
<dbReference type="GO" id="GO:0070475">
    <property type="term" value="P:rRNA base methylation"/>
    <property type="evidence" value="ECO:0007669"/>
    <property type="project" value="TreeGrafter"/>
</dbReference>
<dbReference type="Pfam" id="PF04452">
    <property type="entry name" value="Methyltrans_RNA"/>
    <property type="match status" value="1"/>
</dbReference>
<evidence type="ECO:0000313" key="13">
    <source>
        <dbReference type="EMBL" id="PWU23430.1"/>
    </source>
</evidence>
<keyword evidence="3 10" id="KW-0963">Cytoplasm</keyword>
<comment type="subcellular location">
    <subcellularLocation>
        <location evidence="1 10">Cytoplasm</location>
    </subcellularLocation>
</comment>
<feature type="domain" description="Ribosomal RNA small subunit methyltransferase E methyltransferase" evidence="11">
    <location>
        <begin position="77"/>
        <end position="232"/>
    </location>
</feature>
<sequence length="235" mass="26620">MPVPYFYYPDLNSLSGEVVLDEETSRHIVQVLRMQSGEEVRLTDGKGNLSHSVIRHAHKKKCTVSHLSIEQLTPPKRKLAIGISLIKNSARFEWFLEKATEIGISEIIPLICERTEKKDLRIDRMHSILVSAMLQSQQSWLPEIQEPIILRKGLETFKHQQKFIAYVSDDHEAHLSDLINSNLNSQIVLIGPEGDFTLEEIDLAMLYNFLPASLGPNRLRTETAGLVALTLLNAD</sequence>
<evidence type="ECO:0000256" key="5">
    <source>
        <dbReference type="ARBA" id="ARBA00022603"/>
    </source>
</evidence>
<accession>A0A317JNV1</accession>
<evidence type="ECO:0000256" key="6">
    <source>
        <dbReference type="ARBA" id="ARBA00022679"/>
    </source>
</evidence>
<dbReference type="Pfam" id="PF20260">
    <property type="entry name" value="PUA_4"/>
    <property type="match status" value="1"/>
</dbReference>
<dbReference type="GO" id="GO:0070042">
    <property type="term" value="F:rRNA (uridine-N3-)-methyltransferase activity"/>
    <property type="evidence" value="ECO:0007669"/>
    <property type="project" value="TreeGrafter"/>
</dbReference>
<keyword evidence="4 10" id="KW-0698">rRNA processing</keyword>
<name>A0A317JNV1_9BACT</name>
<organism evidence="13 14">
    <name type="scientific">Candidatus Cerribacteria bacterium 'Amazon FNV 2010 28 9'</name>
    <dbReference type="NCBI Taxonomy" id="2081795"/>
    <lineage>
        <taxon>Bacteria</taxon>
        <taxon>Candidatus Cerribacteria</taxon>
    </lineage>
</organism>
<dbReference type="PANTHER" id="PTHR30027:SF3">
    <property type="entry name" value="16S RRNA (URACIL(1498)-N(3))-METHYLTRANSFERASE"/>
    <property type="match status" value="1"/>
</dbReference>
<dbReference type="Proteomes" id="UP000246104">
    <property type="component" value="Unassembled WGS sequence"/>
</dbReference>
<dbReference type="NCBIfam" id="TIGR00046">
    <property type="entry name" value="RsmE family RNA methyltransferase"/>
    <property type="match status" value="1"/>
</dbReference>
<dbReference type="GO" id="GO:0005737">
    <property type="term" value="C:cytoplasm"/>
    <property type="evidence" value="ECO:0007669"/>
    <property type="project" value="UniProtKB-SubCell"/>
</dbReference>
<evidence type="ECO:0000259" key="11">
    <source>
        <dbReference type="Pfam" id="PF04452"/>
    </source>
</evidence>
<dbReference type="SUPFAM" id="SSF88697">
    <property type="entry name" value="PUA domain-like"/>
    <property type="match status" value="1"/>
</dbReference>
<keyword evidence="5 10" id="KW-0489">Methyltransferase</keyword>
<proteinExistence type="inferred from homology"/>
<comment type="caution">
    <text evidence="13">The sequence shown here is derived from an EMBL/GenBank/DDBJ whole genome shotgun (WGS) entry which is preliminary data.</text>
</comment>
<dbReference type="CDD" id="cd18084">
    <property type="entry name" value="RsmE-like"/>
    <property type="match status" value="1"/>
</dbReference>
<dbReference type="InterPro" id="IPR006700">
    <property type="entry name" value="RsmE"/>
</dbReference>
<evidence type="ECO:0000259" key="12">
    <source>
        <dbReference type="Pfam" id="PF20260"/>
    </source>
</evidence>